<evidence type="ECO:0000313" key="3">
    <source>
        <dbReference type="Proteomes" id="UP000095280"/>
    </source>
</evidence>
<dbReference type="Gene3D" id="1.20.1070.10">
    <property type="entry name" value="Rhodopsin 7-helix transmembrane proteins"/>
    <property type="match status" value="1"/>
</dbReference>
<feature type="region of interest" description="Disordered" evidence="1">
    <location>
        <begin position="49"/>
        <end position="69"/>
    </location>
</feature>
<dbReference type="AlphaFoldDB" id="A0A1I8FT91"/>
<evidence type="ECO:0000256" key="2">
    <source>
        <dbReference type="SAM" id="Phobius"/>
    </source>
</evidence>
<dbReference type="InterPro" id="IPR027417">
    <property type="entry name" value="P-loop_NTPase"/>
</dbReference>
<sequence>TANRISETYVRRPMSGGLCPDANALKSMSGGQCTETSVRDLCPETSVRTNPADAVRSDNDAAAESATPSAATVNASLTATTATENIATTGVNRLTTIRTVCPTIVPYAKPLRQEKGVVYLYGPSGVGKTHTVFEHCGDRRLDVTIHSVMFIDYLRPDLFDDNSDVRLSLLRLINGNTFTVNAKYQSVRSETWRNRLLVFAGHDPVASYSPGVQCRLKNGSMLRDRLVTVIYVGHPLDGTYDCDETCVPLRDSYGDPPRLYSNFMQEQQLWASKERQPRMVRLLRLAAKCSRPSMLPSWLARRRRCSLVSLLAVPANLLVIVIVYQTPPPCGTTRGHLHAVPGAQRPLGTGLWFLAFCFAYAVTGYGPQSPRSWTSGPGCTTSPSPLRLCFTLAIGMDKLHQIKWPYSLRSGHDQEKAAYYYEFTSSSLMFNTKTCGANAHSKVDVTLVVTRIGLILFMVVMLVGGYAQPRMQECAAAAPLRPQAADVDGIDRDSGSGGGGNGRSSKYESRRSGLRGWITNACVILGFLVCWLPFFIYKIAIAIGPGGGDTETGQFCIIWFTMNYTSINVAIYGGTYKPFKKGAKRFIGRAVRRK</sequence>
<reference evidence="4" key="1">
    <citation type="submission" date="2016-11" db="UniProtKB">
        <authorList>
            <consortium name="WormBaseParasite"/>
        </authorList>
    </citation>
    <scope>IDENTIFICATION</scope>
</reference>
<feature type="transmembrane region" description="Helical" evidence="2">
    <location>
        <begin position="517"/>
        <end position="537"/>
    </location>
</feature>
<keyword evidence="3" id="KW-1185">Reference proteome</keyword>
<protein>
    <submittedName>
        <fullName evidence="4">G_PROTEIN_RECEP_F1_2 domain-containing protein</fullName>
    </submittedName>
</protein>
<accession>A0A1I8FT91</accession>
<dbReference type="Proteomes" id="UP000095280">
    <property type="component" value="Unplaced"/>
</dbReference>
<dbReference type="SUPFAM" id="SSF81321">
    <property type="entry name" value="Family A G protein-coupled receptor-like"/>
    <property type="match status" value="1"/>
</dbReference>
<keyword evidence="2" id="KW-1133">Transmembrane helix</keyword>
<feature type="transmembrane region" description="Helical" evidence="2">
    <location>
        <begin position="307"/>
        <end position="326"/>
    </location>
</feature>
<organism evidence="3 4">
    <name type="scientific">Macrostomum lignano</name>
    <dbReference type="NCBI Taxonomy" id="282301"/>
    <lineage>
        <taxon>Eukaryota</taxon>
        <taxon>Metazoa</taxon>
        <taxon>Spiralia</taxon>
        <taxon>Lophotrochozoa</taxon>
        <taxon>Platyhelminthes</taxon>
        <taxon>Rhabditophora</taxon>
        <taxon>Macrostomorpha</taxon>
        <taxon>Macrostomida</taxon>
        <taxon>Macrostomidae</taxon>
        <taxon>Macrostomum</taxon>
    </lineage>
</organism>
<dbReference type="WBParaSite" id="maker-unitig_9061-snap-gene-0.1-mRNA-1">
    <property type="protein sequence ID" value="maker-unitig_9061-snap-gene-0.1-mRNA-1"/>
    <property type="gene ID" value="maker-unitig_9061-snap-gene-0.1"/>
</dbReference>
<feature type="transmembrane region" description="Helical" evidence="2">
    <location>
        <begin position="557"/>
        <end position="576"/>
    </location>
</feature>
<keyword evidence="2" id="KW-0472">Membrane</keyword>
<keyword evidence="2" id="KW-0812">Transmembrane</keyword>
<name>A0A1I8FT91_9PLAT</name>
<evidence type="ECO:0000256" key="1">
    <source>
        <dbReference type="SAM" id="MobiDB-lite"/>
    </source>
</evidence>
<feature type="transmembrane region" description="Helical" evidence="2">
    <location>
        <begin position="448"/>
        <end position="467"/>
    </location>
</feature>
<dbReference type="SUPFAM" id="SSF52540">
    <property type="entry name" value="P-loop containing nucleoside triphosphate hydrolases"/>
    <property type="match status" value="1"/>
</dbReference>
<evidence type="ECO:0000313" key="4">
    <source>
        <dbReference type="WBParaSite" id="maker-unitig_9061-snap-gene-0.1-mRNA-1"/>
    </source>
</evidence>
<proteinExistence type="predicted"/>